<reference evidence="5" key="2">
    <citation type="submission" date="2013-12" db="EMBL/GenBank/DDBJ databases">
        <title>Evolution of pathogenesis and genome organization in the Tremellales.</title>
        <authorList>
            <person name="Cuomo C."/>
            <person name="Litvintseva A."/>
            <person name="Heitman J."/>
            <person name="Chen Y."/>
            <person name="Sun S."/>
            <person name="Springer D."/>
            <person name="Dromer F."/>
            <person name="Young S."/>
            <person name="Zeng Q."/>
            <person name="Chapman S."/>
            <person name="Gujja S."/>
            <person name="Saif S."/>
            <person name="Birren B."/>
        </authorList>
    </citation>
    <scope>NUCLEOTIDE SEQUENCE [LARGE SCALE GENOMIC DNA]</scope>
    <source>
        <strain evidence="5">BCC8398</strain>
    </source>
</reference>
<dbReference type="STRING" id="1296120.A0A1B9GPC3"/>
<feature type="region of interest" description="Disordered" evidence="1">
    <location>
        <begin position="36"/>
        <end position="65"/>
    </location>
</feature>
<dbReference type="InterPro" id="IPR038955">
    <property type="entry name" value="PriA/CPL1_fungi"/>
</dbReference>
<feature type="domain" description="Protein CPL1-like" evidence="3">
    <location>
        <begin position="115"/>
        <end position="174"/>
    </location>
</feature>
<dbReference type="PANTHER" id="PTHR35192">
    <property type="entry name" value="PROTEIN, PUTATIVE-RELATED"/>
    <property type="match status" value="1"/>
</dbReference>
<organism evidence="4 5">
    <name type="scientific">Kwoniella heveanensis BCC8398</name>
    <dbReference type="NCBI Taxonomy" id="1296120"/>
    <lineage>
        <taxon>Eukaryota</taxon>
        <taxon>Fungi</taxon>
        <taxon>Dikarya</taxon>
        <taxon>Basidiomycota</taxon>
        <taxon>Agaricomycotina</taxon>
        <taxon>Tremellomycetes</taxon>
        <taxon>Tremellales</taxon>
        <taxon>Cryptococcaceae</taxon>
        <taxon>Kwoniella</taxon>
    </lineage>
</organism>
<keyword evidence="2" id="KW-0732">Signal</keyword>
<dbReference type="Proteomes" id="UP000092666">
    <property type="component" value="Unassembled WGS sequence"/>
</dbReference>
<evidence type="ECO:0000256" key="2">
    <source>
        <dbReference type="SAM" id="SignalP"/>
    </source>
</evidence>
<proteinExistence type="predicted"/>
<evidence type="ECO:0000256" key="1">
    <source>
        <dbReference type="SAM" id="MobiDB-lite"/>
    </source>
</evidence>
<dbReference type="EMBL" id="KV700128">
    <property type="protein sequence ID" value="OCF32856.1"/>
    <property type="molecule type" value="Genomic_DNA"/>
</dbReference>
<name>A0A1B9GPC3_9TREE</name>
<sequence>MITLPPVVHRLIFLFVLAAPLLSIAAPAVAAAAGADAPTKLQPRAPQPSRRMGAQKRAKRTAEPVAKKDYSSFLCPGGSVACPIPPPSLDQITPESAAKLESNLKSLADWFKVGFECVELDTELNSCGGCLALGAGQDCSLIANARATGCEAGSCQVYSCFDGYVVSPDRQTCVKKGTITPATPVTAVTVDGQGPEEAQVVLG</sequence>
<dbReference type="PANTHER" id="PTHR35192:SF2">
    <property type="entry name" value="APPLE DOMAIN-CONTAINING PROTEIN"/>
    <property type="match status" value="1"/>
</dbReference>
<protein>
    <recommendedName>
        <fullName evidence="3">Protein CPL1-like domain-containing protein</fullName>
    </recommendedName>
</protein>
<evidence type="ECO:0000313" key="5">
    <source>
        <dbReference type="Proteomes" id="UP000092666"/>
    </source>
</evidence>
<dbReference type="InterPro" id="IPR048661">
    <property type="entry name" value="CPL1-like"/>
</dbReference>
<feature type="chain" id="PRO_5008627221" description="Protein CPL1-like domain-containing protein" evidence="2">
    <location>
        <begin position="19"/>
        <end position="203"/>
    </location>
</feature>
<dbReference type="Pfam" id="PF21671">
    <property type="entry name" value="CPL1-like"/>
    <property type="match status" value="1"/>
</dbReference>
<dbReference type="AlphaFoldDB" id="A0A1B9GPC3"/>
<evidence type="ECO:0000259" key="3">
    <source>
        <dbReference type="Pfam" id="PF21671"/>
    </source>
</evidence>
<keyword evidence="5" id="KW-1185">Reference proteome</keyword>
<feature type="signal peptide" evidence="2">
    <location>
        <begin position="1"/>
        <end position="18"/>
    </location>
</feature>
<gene>
    <name evidence="4" type="ORF">I316_05493</name>
</gene>
<reference evidence="4 5" key="1">
    <citation type="submission" date="2013-07" db="EMBL/GenBank/DDBJ databases">
        <title>The Genome Sequence of Cryptococcus heveanensis BCC8398.</title>
        <authorList>
            <consortium name="The Broad Institute Genome Sequencing Platform"/>
            <person name="Cuomo C."/>
            <person name="Litvintseva A."/>
            <person name="Chen Y."/>
            <person name="Heitman J."/>
            <person name="Sun S."/>
            <person name="Springer D."/>
            <person name="Dromer F."/>
            <person name="Young S.K."/>
            <person name="Zeng Q."/>
            <person name="Gargeya S."/>
            <person name="Fitzgerald M."/>
            <person name="Abouelleil A."/>
            <person name="Alvarado L."/>
            <person name="Berlin A.M."/>
            <person name="Chapman S.B."/>
            <person name="Dewar J."/>
            <person name="Goldberg J."/>
            <person name="Griggs A."/>
            <person name="Gujja S."/>
            <person name="Hansen M."/>
            <person name="Howarth C."/>
            <person name="Imamovic A."/>
            <person name="Larimer J."/>
            <person name="McCowan C."/>
            <person name="Murphy C."/>
            <person name="Pearson M."/>
            <person name="Priest M."/>
            <person name="Roberts A."/>
            <person name="Saif S."/>
            <person name="Shea T."/>
            <person name="Sykes S."/>
            <person name="Wortman J."/>
            <person name="Nusbaum C."/>
            <person name="Birren B."/>
        </authorList>
    </citation>
    <scope>NUCLEOTIDE SEQUENCE [LARGE SCALE GENOMIC DNA]</scope>
    <source>
        <strain evidence="4 5">BCC8398</strain>
    </source>
</reference>
<dbReference type="OrthoDB" id="439917at2759"/>
<accession>A0A1B9GPC3</accession>
<evidence type="ECO:0000313" key="4">
    <source>
        <dbReference type="EMBL" id="OCF32856.1"/>
    </source>
</evidence>